<protein>
    <recommendedName>
        <fullName evidence="2">DUF6799 domain-containing protein</fullName>
    </recommendedName>
</protein>
<dbReference type="Pfam" id="PF20606">
    <property type="entry name" value="DUF6799"/>
    <property type="match status" value="1"/>
</dbReference>
<accession>A0A7Y7PSR0</accession>
<dbReference type="AlphaFoldDB" id="A0A7Y7PSR0"/>
<dbReference type="Proteomes" id="UP000565521">
    <property type="component" value="Unassembled WGS sequence"/>
</dbReference>
<evidence type="ECO:0000313" key="3">
    <source>
        <dbReference type="EMBL" id="NVO33311.1"/>
    </source>
</evidence>
<sequence length="191" mass="20099">MPKAHFLSRLFLAAGLLLTPALAAHAQTASEAFPAATQLKDGAFRRAGQTYRLLGGQQTRLTETLALGNGFELRPDGRLVRNGVTRQLLQNGQAVTMEGNVVLLRDDMLTPAAIARADKAATGGSTTSVSISAAANMAALVPQFERTASRLAQLRQLTALLEQRTAALAVGTTPAPGLEKEIQALSAQLSR</sequence>
<reference evidence="3 4" key="1">
    <citation type="submission" date="2020-05" db="EMBL/GenBank/DDBJ databases">
        <title>Hymenobacter terrestris sp. nov. and Hymenobacter lapidiphilus sp. nov., isolated from regoliths in Antarctica.</title>
        <authorList>
            <person name="Sedlacek I."/>
            <person name="Pantucek R."/>
            <person name="Zeman M."/>
            <person name="Holochova P."/>
            <person name="Kralova S."/>
            <person name="Stankova E."/>
            <person name="Sedo O."/>
            <person name="Micenkova L."/>
            <person name="Svec P."/>
            <person name="Gupta V."/>
            <person name="Sood U."/>
            <person name="Korpole U.S."/>
            <person name="Lal R."/>
        </authorList>
    </citation>
    <scope>NUCLEOTIDE SEQUENCE [LARGE SCALE GENOMIC DNA]</scope>
    <source>
        <strain evidence="3 4">P5342</strain>
    </source>
</reference>
<evidence type="ECO:0000313" key="4">
    <source>
        <dbReference type="Proteomes" id="UP000565521"/>
    </source>
</evidence>
<gene>
    <name evidence="3" type="ORF">HW554_19050</name>
</gene>
<feature type="signal peptide" evidence="1">
    <location>
        <begin position="1"/>
        <end position="26"/>
    </location>
</feature>
<evidence type="ECO:0000259" key="2">
    <source>
        <dbReference type="Pfam" id="PF20606"/>
    </source>
</evidence>
<proteinExistence type="predicted"/>
<keyword evidence="4" id="KW-1185">Reference proteome</keyword>
<evidence type="ECO:0000256" key="1">
    <source>
        <dbReference type="SAM" id="SignalP"/>
    </source>
</evidence>
<dbReference type="InterPro" id="IPR046478">
    <property type="entry name" value="DUF6799"/>
</dbReference>
<organism evidence="3 4">
    <name type="scientific">Hymenobacter lapidiphilus</name>
    <dbReference type="NCBI Taxonomy" id="2608003"/>
    <lineage>
        <taxon>Bacteria</taxon>
        <taxon>Pseudomonadati</taxon>
        <taxon>Bacteroidota</taxon>
        <taxon>Cytophagia</taxon>
        <taxon>Cytophagales</taxon>
        <taxon>Hymenobacteraceae</taxon>
        <taxon>Hymenobacter</taxon>
    </lineage>
</organism>
<comment type="caution">
    <text evidence="3">The sequence shown here is derived from an EMBL/GenBank/DDBJ whole genome shotgun (WGS) entry which is preliminary data.</text>
</comment>
<keyword evidence="1" id="KW-0732">Signal</keyword>
<dbReference type="RefSeq" id="WP_176910119.1">
    <property type="nucleotide sequence ID" value="NZ_JABKAU010000058.1"/>
</dbReference>
<name>A0A7Y7PSR0_9BACT</name>
<dbReference type="EMBL" id="JABKAU010000058">
    <property type="protein sequence ID" value="NVO33311.1"/>
    <property type="molecule type" value="Genomic_DNA"/>
</dbReference>
<feature type="chain" id="PRO_5030704551" description="DUF6799 domain-containing protein" evidence="1">
    <location>
        <begin position="27"/>
        <end position="191"/>
    </location>
</feature>
<feature type="domain" description="DUF6799" evidence="2">
    <location>
        <begin position="40"/>
        <end position="101"/>
    </location>
</feature>